<evidence type="ECO:0000313" key="4">
    <source>
        <dbReference type="EMBL" id="QGV16611.1"/>
    </source>
</evidence>
<dbReference type="Proteomes" id="UP000423274">
    <property type="component" value="Chromosome"/>
</dbReference>
<name>A0AAP9HDV1_LACPA</name>
<sequence length="194" mass="22120">MSGTKDNRRVQYTMDRFKDALLHILATKPLDEVTVTELCRQADLNRGTFYLHFQSPRDLFERIEMDLVEAIRPYLTVKINDMTTWLVPILNVIANQPQAAAIILNNPDSVVLKKITDPIRQKTETSYQSWYGETDKSVLTYYYAFFIDGAIGVLTKWLKNGTVESSEQIAAVIENVVTKGAPHKIIASEIRQII</sequence>
<dbReference type="SUPFAM" id="SSF46689">
    <property type="entry name" value="Homeodomain-like"/>
    <property type="match status" value="1"/>
</dbReference>
<dbReference type="RefSeq" id="WP_003604018.1">
    <property type="nucleotide sequence ID" value="NZ_CP016355.1"/>
</dbReference>
<dbReference type="InterPro" id="IPR039532">
    <property type="entry name" value="TetR_C_Firmicutes"/>
</dbReference>
<dbReference type="PANTHER" id="PTHR43479">
    <property type="entry name" value="ACREF/ENVCD OPERON REPRESSOR-RELATED"/>
    <property type="match status" value="1"/>
</dbReference>
<evidence type="ECO:0000313" key="5">
    <source>
        <dbReference type="Proteomes" id="UP000423274"/>
    </source>
</evidence>
<dbReference type="EMBL" id="CP022954">
    <property type="protein sequence ID" value="QGV16611.1"/>
    <property type="molecule type" value="Genomic_DNA"/>
</dbReference>
<dbReference type="Pfam" id="PF14278">
    <property type="entry name" value="TetR_C_8"/>
    <property type="match status" value="1"/>
</dbReference>
<proteinExistence type="predicted"/>
<dbReference type="Gene3D" id="1.10.357.10">
    <property type="entry name" value="Tetracycline Repressor, domain 2"/>
    <property type="match status" value="1"/>
</dbReference>
<dbReference type="PROSITE" id="PS50977">
    <property type="entry name" value="HTH_TETR_2"/>
    <property type="match status" value="1"/>
</dbReference>
<dbReference type="InterPro" id="IPR009057">
    <property type="entry name" value="Homeodomain-like_sf"/>
</dbReference>
<accession>A0AAP9HDV1</accession>
<evidence type="ECO:0000256" key="1">
    <source>
        <dbReference type="ARBA" id="ARBA00023125"/>
    </source>
</evidence>
<dbReference type="InterPro" id="IPR050624">
    <property type="entry name" value="HTH-type_Tx_Regulator"/>
</dbReference>
<dbReference type="GO" id="GO:0003677">
    <property type="term" value="F:DNA binding"/>
    <property type="evidence" value="ECO:0007669"/>
    <property type="project" value="UniProtKB-UniRule"/>
</dbReference>
<protein>
    <submittedName>
        <fullName evidence="4">Transcriptional regulator</fullName>
    </submittedName>
</protein>
<gene>
    <name evidence="4" type="ORF">LCAKO_0026</name>
</gene>
<dbReference type="PANTHER" id="PTHR43479:SF11">
    <property type="entry name" value="ACREF_ENVCD OPERON REPRESSOR-RELATED"/>
    <property type="match status" value="1"/>
</dbReference>
<reference evidence="4 5" key="1">
    <citation type="submission" date="2017-08" db="EMBL/GenBank/DDBJ databases">
        <title>Genome sequence, comparative genomics and functional analysis of the highly adhesive Lactobacillus paracasei Kobulty strain.</title>
        <authorList>
            <person name="Koryszewska-Baginska A."/>
            <person name="Grynberg M."/>
            <person name="Aleksandrzak-Piekarczyk T."/>
        </authorList>
    </citation>
    <scope>NUCLEOTIDE SEQUENCE [LARGE SCALE GENOMIC DNA]</scope>
    <source>
        <strain evidence="4 5">IBB3423</strain>
    </source>
</reference>
<dbReference type="AlphaFoldDB" id="A0AAP9HDV1"/>
<keyword evidence="1 2" id="KW-0238">DNA-binding</keyword>
<dbReference type="Pfam" id="PF00440">
    <property type="entry name" value="TetR_N"/>
    <property type="match status" value="1"/>
</dbReference>
<feature type="DNA-binding region" description="H-T-H motif" evidence="2">
    <location>
        <begin position="34"/>
        <end position="53"/>
    </location>
</feature>
<evidence type="ECO:0000256" key="2">
    <source>
        <dbReference type="PROSITE-ProRule" id="PRU00335"/>
    </source>
</evidence>
<evidence type="ECO:0000259" key="3">
    <source>
        <dbReference type="PROSITE" id="PS50977"/>
    </source>
</evidence>
<feature type="domain" description="HTH tetR-type" evidence="3">
    <location>
        <begin position="11"/>
        <end position="71"/>
    </location>
</feature>
<dbReference type="InterPro" id="IPR001647">
    <property type="entry name" value="HTH_TetR"/>
</dbReference>
<organism evidence="4 5">
    <name type="scientific">Lacticaseibacillus paracasei subsp. paracasei</name>
    <dbReference type="NCBI Taxonomy" id="47714"/>
    <lineage>
        <taxon>Bacteria</taxon>
        <taxon>Bacillati</taxon>
        <taxon>Bacillota</taxon>
        <taxon>Bacilli</taxon>
        <taxon>Lactobacillales</taxon>
        <taxon>Lactobacillaceae</taxon>
        <taxon>Lacticaseibacillus</taxon>
    </lineage>
</organism>